<sequence length="952" mass="110806">MVLYKRKPVQFLPPAQVDNEDTEVWHIPQTGEIFASYDEFLSRMDFYKQRKFNDQITGQSQMTFFEAFRSETTGGREVEEAFPESLKGPVLRKVQFQIVSRLDHLVDMLYDEFKHDYFPGEEVTVTVDNGDKVAGLIRDKTAFGPRLLPDGSMSKPVTRYLVLVKEYNQETAFSGDQIARERGIFTKAMLRSYLKRTVIREAWNGAPWLVKHEYANTYHIDTRVPPHLRYDTKREERRMAQAQKRADGRHEVNSDNGHTGPMRLPELKPAPRSIKTKPVIVQPPPPVRSEPTPPPPPPPPKYPIEDLALEPREGAVRPRLKFMCKDPPVSVDKDEAWVNEYINMESVGGLLETWDTLNVYCEVFHLDSFTFDDFVEAMLVASEKVPVQMFDEIHCAVLKVLVDSEIAGGKVRITLPELEDEDSEEEEEEDEDSQMPSPEPEPRRSGRATRSSLAKAEAERLAAEAREEELQAELQTRHRAEELLADFDWIDCLRKRELSDGGWERVMVGLLHQLSKNPKKEAACEELLLQLVPPGIEPTQETVRQQYGQLDVNYRVKALQIICLLTMETKAMRNYMEECSEQMTKYRKEKVEWQRQRKQAMEEHRQLNEQRKILLPDNMPPSPPEEPEPVKEEEDSKMDIDESHISKVDANETDEEPTGRKSRRRGQSEKNRKREEEAEKKRAKEEAAKMPKQSKEFIKLCKEITKKEDFIKECETEVATIENDLRENDCPRTRVLGKDRYWNRYYWFERNGMPYGGLPNSSTAHAEYANGCIWVQGPDDMEMEGYINVSEDLQNEYRAQFNMTIPERKAREENGTGLTSAHQWGYISEPDDFIELIKWLDTRGFNESKLRKELLNFKDRIMEHMEKRKVYLSTNEDKDEKREDNKRSSNRIKEKTPEPPSYRCLDWENTMAMSELGQLHSEPPPPPPRSRKQTKKREASGEIAPSSKTRRR</sequence>
<dbReference type="Proteomes" id="UP001163324">
    <property type="component" value="Chromosome 7"/>
</dbReference>
<organism evidence="1 2">
    <name type="scientific">Trichothecium roseum</name>
    <dbReference type="NCBI Taxonomy" id="47278"/>
    <lineage>
        <taxon>Eukaryota</taxon>
        <taxon>Fungi</taxon>
        <taxon>Dikarya</taxon>
        <taxon>Ascomycota</taxon>
        <taxon>Pezizomycotina</taxon>
        <taxon>Sordariomycetes</taxon>
        <taxon>Hypocreomycetidae</taxon>
        <taxon>Hypocreales</taxon>
        <taxon>Hypocreales incertae sedis</taxon>
        <taxon>Trichothecium</taxon>
    </lineage>
</organism>
<evidence type="ECO:0000313" key="1">
    <source>
        <dbReference type="EMBL" id="KAI9897607.1"/>
    </source>
</evidence>
<evidence type="ECO:0000313" key="2">
    <source>
        <dbReference type="Proteomes" id="UP001163324"/>
    </source>
</evidence>
<accession>A0ACC0UUJ9</accession>
<reference evidence="1" key="1">
    <citation type="submission" date="2022-10" db="EMBL/GenBank/DDBJ databases">
        <title>Complete Genome of Trichothecium roseum strain YXFP-22015, a Plant Pathogen Isolated from Citrus.</title>
        <authorList>
            <person name="Wang Y."/>
            <person name="Zhu L."/>
        </authorList>
    </citation>
    <scope>NUCLEOTIDE SEQUENCE</scope>
    <source>
        <strain evidence="1">YXFP-22015</strain>
    </source>
</reference>
<name>A0ACC0UUJ9_9HYPO</name>
<dbReference type="EMBL" id="CM047946">
    <property type="protein sequence ID" value="KAI9897607.1"/>
    <property type="molecule type" value="Genomic_DNA"/>
</dbReference>
<keyword evidence="2" id="KW-1185">Reference proteome</keyword>
<gene>
    <name evidence="1" type="ORF">N3K66_007463</name>
</gene>
<proteinExistence type="predicted"/>
<comment type="caution">
    <text evidence="1">The sequence shown here is derived from an EMBL/GenBank/DDBJ whole genome shotgun (WGS) entry which is preliminary data.</text>
</comment>
<protein>
    <submittedName>
        <fullName evidence="1">Uncharacterized protein</fullName>
    </submittedName>
</protein>